<comment type="similarity">
    <text evidence="2">Belongs to the prokaryotic/mitochondrial release factor family. Mitochondrion-specific ribosomal protein mL62 subfamily.</text>
</comment>
<dbReference type="EMBL" id="JAPTSV010000006">
    <property type="protein sequence ID" value="KAJ1526835.1"/>
    <property type="molecule type" value="Genomic_DNA"/>
</dbReference>
<dbReference type="Proteomes" id="UP001075354">
    <property type="component" value="Chromosome 6"/>
</dbReference>
<evidence type="ECO:0000259" key="6">
    <source>
        <dbReference type="Pfam" id="PF00472"/>
    </source>
</evidence>
<accession>A0AAV7XQ81</accession>
<proteinExistence type="inferred from homology"/>
<evidence type="ECO:0000256" key="2">
    <source>
        <dbReference type="ARBA" id="ARBA00038225"/>
    </source>
</evidence>
<dbReference type="GO" id="GO:0016150">
    <property type="term" value="F:translation release factor activity, codon nonspecific"/>
    <property type="evidence" value="ECO:0007669"/>
    <property type="project" value="TreeGrafter"/>
</dbReference>
<dbReference type="AlphaFoldDB" id="A0AAV7XQ81"/>
<protein>
    <recommendedName>
        <fullName evidence="3">Large ribosomal subunit protein mL62</fullName>
        <ecNumber evidence="1">3.1.1.29</ecNumber>
    </recommendedName>
    <alternativeName>
        <fullName evidence="4">Peptidyl-tRNA hydrolase ICT1, mitochondrial</fullName>
    </alternativeName>
</protein>
<evidence type="ECO:0000313" key="7">
    <source>
        <dbReference type="EMBL" id="KAJ1526835.1"/>
    </source>
</evidence>
<evidence type="ECO:0000256" key="1">
    <source>
        <dbReference type="ARBA" id="ARBA00013260"/>
    </source>
</evidence>
<organism evidence="7 8">
    <name type="scientific">Megalurothrips usitatus</name>
    <name type="common">bean blossom thrips</name>
    <dbReference type="NCBI Taxonomy" id="439358"/>
    <lineage>
        <taxon>Eukaryota</taxon>
        <taxon>Metazoa</taxon>
        <taxon>Ecdysozoa</taxon>
        <taxon>Arthropoda</taxon>
        <taxon>Hexapoda</taxon>
        <taxon>Insecta</taxon>
        <taxon>Pterygota</taxon>
        <taxon>Neoptera</taxon>
        <taxon>Paraneoptera</taxon>
        <taxon>Thysanoptera</taxon>
        <taxon>Terebrantia</taxon>
        <taxon>Thripoidea</taxon>
        <taxon>Thripidae</taxon>
        <taxon>Megalurothrips</taxon>
    </lineage>
</organism>
<keyword evidence="8" id="KW-1185">Reference proteome</keyword>
<evidence type="ECO:0000256" key="5">
    <source>
        <dbReference type="SAM" id="Coils"/>
    </source>
</evidence>
<dbReference type="Pfam" id="PF00472">
    <property type="entry name" value="RF-1"/>
    <property type="match status" value="1"/>
</dbReference>
<dbReference type="FunFam" id="3.30.160.20:FF:000046">
    <property type="entry name" value="Peptidyl-tRNA hydrolase ICT1"/>
    <property type="match status" value="1"/>
</dbReference>
<dbReference type="GO" id="GO:0070126">
    <property type="term" value="P:mitochondrial translational termination"/>
    <property type="evidence" value="ECO:0007669"/>
    <property type="project" value="TreeGrafter"/>
</dbReference>
<dbReference type="PANTHER" id="PTHR11075:SF54">
    <property type="entry name" value="LARGE RIBOSOMAL SUBUNIT PROTEIN ML62"/>
    <property type="match status" value="1"/>
</dbReference>
<keyword evidence="5" id="KW-0175">Coiled coil</keyword>
<sequence length="539" mass="60976">MNVSVRCLRFLPNQLWHSGRCFNVTRSVSFESSISLRNLYPTSSLTIKTPSPTEIPQRDGQRFNGYIPIEQLKITATRSSGPGGQHANKVSTKVDVRFHIDDAKWLDDDLRQKIKTVCKTRITSDGYLFVTSDRTRSKQLNIANCLEKLREMIWKAEGPEVKELSDEDKALQMKRLEAANRERLMKKKRRSADKQHRNQELLQRWVRRLAAAADHEHAAALDYARYLAYQLQRKQLRFPFSQPPGAPGDGPLPDLKDVLFGADSVAATDALNTSLQLTSLKKSARDRSLDDGSRAATGRCGAFQWASLANTRRADARPGSSPWDGQVVDPKGARDITVHLEELPEDAALWLLLTRICPHTRDAGALMHAVVAEELAEWSARLAAEQTLANQSEDQDEEEWAWAAKADHRADYWHEVQEMARQTPRAADLKAAGQFTASVDSWLRQQSRQLQAERAQLKALTEELHEVKRQIQHSQKWRESQFTMQNRVLHNEIAALKQSICYSKTKGDLNSSEKNAVKKRLSVSQDSLNTSNNVNNGNQ</sequence>
<feature type="coiled-coil region" evidence="5">
    <location>
        <begin position="443"/>
        <end position="470"/>
    </location>
</feature>
<comment type="caution">
    <text evidence="7">The sequence shown here is derived from an EMBL/GenBank/DDBJ whole genome shotgun (WGS) entry which is preliminary data.</text>
</comment>
<dbReference type="InterPro" id="IPR052104">
    <property type="entry name" value="Mito_Release_Factor_mL62"/>
</dbReference>
<name>A0AAV7XQ81_9NEOP</name>
<feature type="domain" description="Prokaryotic-type class I peptide chain release factors" evidence="6">
    <location>
        <begin position="67"/>
        <end position="197"/>
    </location>
</feature>
<dbReference type="Gene3D" id="3.30.160.20">
    <property type="match status" value="1"/>
</dbReference>
<gene>
    <name evidence="7" type="ORF">ONE63_008400</name>
</gene>
<evidence type="ECO:0000256" key="3">
    <source>
        <dbReference type="ARBA" id="ARBA00039441"/>
    </source>
</evidence>
<dbReference type="InterPro" id="IPR000352">
    <property type="entry name" value="Pep_chain_release_fac_I"/>
</dbReference>
<dbReference type="EC" id="3.1.1.29" evidence="1"/>
<dbReference type="PANTHER" id="PTHR11075">
    <property type="entry name" value="PEPTIDE CHAIN RELEASE FACTOR"/>
    <property type="match status" value="1"/>
</dbReference>
<evidence type="ECO:0000313" key="8">
    <source>
        <dbReference type="Proteomes" id="UP001075354"/>
    </source>
</evidence>
<dbReference type="GO" id="GO:0005762">
    <property type="term" value="C:mitochondrial large ribosomal subunit"/>
    <property type="evidence" value="ECO:0007669"/>
    <property type="project" value="TreeGrafter"/>
</dbReference>
<dbReference type="GO" id="GO:0004045">
    <property type="term" value="F:peptidyl-tRNA hydrolase activity"/>
    <property type="evidence" value="ECO:0007669"/>
    <property type="project" value="UniProtKB-EC"/>
</dbReference>
<dbReference type="SUPFAM" id="SSF110916">
    <property type="entry name" value="Peptidyl-tRNA hydrolase domain-like"/>
    <property type="match status" value="1"/>
</dbReference>
<reference evidence="7" key="1">
    <citation type="submission" date="2022-12" db="EMBL/GenBank/DDBJ databases">
        <title>Chromosome-level genome assembly of the bean flower thrips Megalurothrips usitatus.</title>
        <authorList>
            <person name="Ma L."/>
            <person name="Liu Q."/>
            <person name="Li H."/>
            <person name="Cai W."/>
        </authorList>
    </citation>
    <scope>NUCLEOTIDE SEQUENCE</scope>
    <source>
        <strain evidence="7">Cailab_2022a</strain>
    </source>
</reference>
<evidence type="ECO:0000256" key="4">
    <source>
        <dbReference type="ARBA" id="ARBA00041531"/>
    </source>
</evidence>